<comment type="caution">
    <text evidence="2">The sequence shown here is derived from an EMBL/GenBank/DDBJ whole genome shotgun (WGS) entry which is preliminary data.</text>
</comment>
<dbReference type="PANTHER" id="PTHR37017">
    <property type="entry name" value="AB HYDROLASE-1 DOMAIN-CONTAINING PROTEIN-RELATED"/>
    <property type="match status" value="1"/>
</dbReference>
<dbReference type="PANTHER" id="PTHR37017:SF3">
    <property type="entry name" value="AB HYDROLASE-1 DOMAIN-CONTAINING PROTEIN"/>
    <property type="match status" value="1"/>
</dbReference>
<name>A0ABR1RX96_9PEZI</name>
<proteinExistence type="predicted"/>
<protein>
    <recommendedName>
        <fullName evidence="1">AB hydrolase-1 domain-containing protein</fullName>
    </recommendedName>
</protein>
<dbReference type="InterPro" id="IPR029058">
    <property type="entry name" value="AB_hydrolase_fold"/>
</dbReference>
<reference evidence="2 3" key="1">
    <citation type="submission" date="2023-01" db="EMBL/GenBank/DDBJ databases">
        <title>Analysis of 21 Apiospora genomes using comparative genomics revels a genus with tremendous synthesis potential of carbohydrate active enzymes and secondary metabolites.</title>
        <authorList>
            <person name="Sorensen T."/>
        </authorList>
    </citation>
    <scope>NUCLEOTIDE SEQUENCE [LARGE SCALE GENOMIC DNA]</scope>
    <source>
        <strain evidence="2 3">CBS 33761</strain>
    </source>
</reference>
<dbReference type="SUPFAM" id="SSF53474">
    <property type="entry name" value="alpha/beta-Hydrolases"/>
    <property type="match status" value="1"/>
</dbReference>
<dbReference type="Gene3D" id="3.40.50.1820">
    <property type="entry name" value="alpha/beta hydrolase"/>
    <property type="match status" value="1"/>
</dbReference>
<dbReference type="Proteomes" id="UP001444661">
    <property type="component" value="Unassembled WGS sequence"/>
</dbReference>
<accession>A0ABR1RX96</accession>
<sequence>MAVAPSSHTKPTFVLVSGAWHGTGYWAKVVAGLESEGYRVVPVALRSASPDPDITFLDDLTAVRDVIRGEVTQGCDVVVVAHSFGTVVGASAIKGFAASSKLRADNGQSGKTAITGDGTGVQNGHVIGFVAVGTGFMPTGVCFLQALGGKPPPLWRFSSEPLVTTDDYDVDDDGENTTKAFATIRVSARDALYNDLPTEEGEQWVERLVPQSAGTIAQGDEHVYAGWLDVPSWSLITTEDRAFPPEDQKASSQAARDAGANIWGEEIEASHSPMLSRPVETAEFLRRAAVAFGEKAAASQRK</sequence>
<dbReference type="InterPro" id="IPR000073">
    <property type="entry name" value="AB_hydrolase_1"/>
</dbReference>
<keyword evidence="3" id="KW-1185">Reference proteome</keyword>
<feature type="domain" description="AB hydrolase-1" evidence="1">
    <location>
        <begin position="13"/>
        <end position="283"/>
    </location>
</feature>
<dbReference type="Pfam" id="PF12697">
    <property type="entry name" value="Abhydrolase_6"/>
    <property type="match status" value="1"/>
</dbReference>
<evidence type="ECO:0000313" key="3">
    <source>
        <dbReference type="Proteomes" id="UP001444661"/>
    </source>
</evidence>
<dbReference type="EMBL" id="JAQQWK010000012">
    <property type="protein sequence ID" value="KAK8022545.1"/>
    <property type="molecule type" value="Genomic_DNA"/>
</dbReference>
<organism evidence="2 3">
    <name type="scientific">Apiospora rasikravindrae</name>
    <dbReference type="NCBI Taxonomy" id="990691"/>
    <lineage>
        <taxon>Eukaryota</taxon>
        <taxon>Fungi</taxon>
        <taxon>Dikarya</taxon>
        <taxon>Ascomycota</taxon>
        <taxon>Pezizomycotina</taxon>
        <taxon>Sordariomycetes</taxon>
        <taxon>Xylariomycetidae</taxon>
        <taxon>Amphisphaeriales</taxon>
        <taxon>Apiosporaceae</taxon>
        <taxon>Apiospora</taxon>
    </lineage>
</organism>
<evidence type="ECO:0000259" key="1">
    <source>
        <dbReference type="Pfam" id="PF12697"/>
    </source>
</evidence>
<evidence type="ECO:0000313" key="2">
    <source>
        <dbReference type="EMBL" id="KAK8022545.1"/>
    </source>
</evidence>
<gene>
    <name evidence="2" type="ORF">PG993_013312</name>
</gene>
<dbReference type="InterPro" id="IPR052897">
    <property type="entry name" value="Sec-Metab_Biosynth_Hydrolase"/>
</dbReference>